<dbReference type="SMART" id="SM00129">
    <property type="entry name" value="KISc"/>
    <property type="match status" value="1"/>
</dbReference>
<reference evidence="9 10" key="1">
    <citation type="submission" date="2018-08" db="EMBL/GenBank/DDBJ databases">
        <title>Aphanomyces genome sequencing and annotation.</title>
        <authorList>
            <person name="Minardi D."/>
            <person name="Oidtmann B."/>
            <person name="Van Der Giezen M."/>
            <person name="Studholme D.J."/>
        </authorList>
    </citation>
    <scope>NUCLEOTIDE SEQUENCE [LARGE SCALE GENOMIC DNA]</scope>
    <source>
        <strain evidence="9 10">FDL457</strain>
    </source>
</reference>
<proteinExistence type="inferred from homology"/>
<keyword evidence="2" id="KW-0963">Cytoplasm</keyword>
<keyword evidence="6" id="KW-0067">ATP-binding</keyword>
<dbReference type="PROSITE" id="PS50067">
    <property type="entry name" value="KINESIN_MOTOR_2"/>
    <property type="match status" value="1"/>
</dbReference>
<evidence type="ECO:0000256" key="5">
    <source>
        <dbReference type="ARBA" id="ARBA00023212"/>
    </source>
</evidence>
<keyword evidence="4 6" id="KW-0505">Motor protein</keyword>
<dbReference type="GO" id="GO:0007019">
    <property type="term" value="P:microtubule depolymerization"/>
    <property type="evidence" value="ECO:0007669"/>
    <property type="project" value="TreeGrafter"/>
</dbReference>
<sequence>MEVVECSRVLQSPQSDLMEVYGEHQSVLVVKGSTAVSTEVEACSLRLHLMQSGWTAVCVEHQPGLVVKGSIAVSTGAEVCSLRLHLTESGWMVVCVEAARTARKVHGADFRAVISQLRRDLASPKNQDPSDDDGPESSSELGGMQVFIRKRPMLAHEPKKKEYDVVSCAGNRTIVVHDCQMYAGMYMKRKFIDSHVHTFSKVFSETATTDDVFDHVAKPLVGHAIAGGKSVIMMYGQTGSGKTHTMSGLHEHMADMLFPTNNKTTSSPIVVVTAVEIAGAKCVDLLRRRQKVLVCDDEAGNSRLLNVVERDVSSAAALLSTIQDALDMRATEATAVNAVSSRSHFLCSITIKDAASSSHSRSSLKQPSRPSGGVLTLLDLAGSERNEDSFHHSADRRRETIEINSSHLALKQCVRALGTEDANGFVPYRQSILTRLLKHSLWAKGSRAAVIATVSPIATDTEHTLHTLQYASMMLSDDKGLIRKDKVEVPTASEESKAKAIKDWDVEEVAIWWSTLKRGLYAKYTANVKSIDGKQLLRLGLPRVIQLCNNNAIDGDAVFKCLQKEKATDGRADKERRARNTAVRKNKLHPNFQPILIFFGLECNLTSISCKLIV</sequence>
<evidence type="ECO:0000256" key="1">
    <source>
        <dbReference type="ARBA" id="ARBA00004245"/>
    </source>
</evidence>
<dbReference type="GO" id="GO:0005874">
    <property type="term" value="C:microtubule"/>
    <property type="evidence" value="ECO:0007669"/>
    <property type="project" value="UniProtKB-KW"/>
</dbReference>
<evidence type="ECO:0000256" key="7">
    <source>
        <dbReference type="SAM" id="MobiDB-lite"/>
    </source>
</evidence>
<dbReference type="SUPFAM" id="SSF52540">
    <property type="entry name" value="P-loop containing nucleoside triphosphate hydrolases"/>
    <property type="match status" value="1"/>
</dbReference>
<evidence type="ECO:0000256" key="6">
    <source>
        <dbReference type="PROSITE-ProRule" id="PRU00283"/>
    </source>
</evidence>
<dbReference type="InterPro" id="IPR027640">
    <property type="entry name" value="Kinesin-like_fam"/>
</dbReference>
<evidence type="ECO:0000259" key="8">
    <source>
        <dbReference type="PROSITE" id="PS50067"/>
    </source>
</evidence>
<feature type="domain" description="Kinesin motor" evidence="8">
    <location>
        <begin position="143"/>
        <end position="477"/>
    </location>
</feature>
<feature type="region of interest" description="Disordered" evidence="7">
    <location>
        <begin position="120"/>
        <end position="142"/>
    </location>
</feature>
<dbReference type="Gene3D" id="3.40.850.10">
    <property type="entry name" value="Kinesin motor domain"/>
    <property type="match status" value="1"/>
</dbReference>
<dbReference type="AlphaFoldDB" id="A0A418FW25"/>
<keyword evidence="3" id="KW-0493">Microtubule</keyword>
<dbReference type="Proteomes" id="UP000286510">
    <property type="component" value="Unassembled WGS sequence"/>
</dbReference>
<dbReference type="PRINTS" id="PR00380">
    <property type="entry name" value="KINESINHEAVY"/>
</dbReference>
<evidence type="ECO:0000256" key="2">
    <source>
        <dbReference type="ARBA" id="ARBA00022490"/>
    </source>
</evidence>
<dbReference type="InterPro" id="IPR027417">
    <property type="entry name" value="P-loop_NTPase"/>
</dbReference>
<feature type="binding site" evidence="6">
    <location>
        <begin position="236"/>
        <end position="243"/>
    </location>
    <ligand>
        <name>ATP</name>
        <dbReference type="ChEBI" id="CHEBI:30616"/>
    </ligand>
</feature>
<gene>
    <name evidence="9" type="ORF">DYB26_010177</name>
</gene>
<dbReference type="PANTHER" id="PTHR47971">
    <property type="entry name" value="KINESIN-RELATED PROTEIN 6"/>
    <property type="match status" value="1"/>
</dbReference>
<evidence type="ECO:0000313" key="9">
    <source>
        <dbReference type="EMBL" id="RHZ39009.1"/>
    </source>
</evidence>
<comment type="subcellular location">
    <subcellularLocation>
        <location evidence="1">Cytoplasm</location>
        <location evidence="1">Cytoskeleton</location>
    </subcellularLocation>
</comment>
<evidence type="ECO:0000256" key="3">
    <source>
        <dbReference type="ARBA" id="ARBA00022701"/>
    </source>
</evidence>
<dbReference type="GO" id="GO:0007018">
    <property type="term" value="P:microtubule-based movement"/>
    <property type="evidence" value="ECO:0007669"/>
    <property type="project" value="InterPro"/>
</dbReference>
<comment type="similarity">
    <text evidence="6">Belongs to the TRAFAC class myosin-kinesin ATPase superfamily. Kinesin family.</text>
</comment>
<dbReference type="PANTHER" id="PTHR47971:SF8">
    <property type="entry name" value="KINESIN-LIKE PROTEIN"/>
    <property type="match status" value="1"/>
</dbReference>
<dbReference type="VEuPathDB" id="FungiDB:H257_05415"/>
<accession>A0A418FW25</accession>
<dbReference type="InterPro" id="IPR001752">
    <property type="entry name" value="Kinesin_motor_dom"/>
</dbReference>
<evidence type="ECO:0000313" key="10">
    <source>
        <dbReference type="Proteomes" id="UP000286510"/>
    </source>
</evidence>
<dbReference type="EMBL" id="QUTF01008067">
    <property type="protein sequence ID" value="RHZ39009.1"/>
    <property type="molecule type" value="Genomic_DNA"/>
</dbReference>
<dbReference type="GO" id="GO:0003777">
    <property type="term" value="F:microtubule motor activity"/>
    <property type="evidence" value="ECO:0007669"/>
    <property type="project" value="InterPro"/>
</dbReference>
<organism evidence="9 10">
    <name type="scientific">Aphanomyces astaci</name>
    <name type="common">Crayfish plague agent</name>
    <dbReference type="NCBI Taxonomy" id="112090"/>
    <lineage>
        <taxon>Eukaryota</taxon>
        <taxon>Sar</taxon>
        <taxon>Stramenopiles</taxon>
        <taxon>Oomycota</taxon>
        <taxon>Saprolegniomycetes</taxon>
        <taxon>Saprolegniales</taxon>
        <taxon>Verrucalvaceae</taxon>
        <taxon>Aphanomyces</taxon>
    </lineage>
</organism>
<protein>
    <recommendedName>
        <fullName evidence="8">Kinesin motor domain-containing protein</fullName>
    </recommendedName>
</protein>
<dbReference type="GO" id="GO:0005524">
    <property type="term" value="F:ATP binding"/>
    <property type="evidence" value="ECO:0007669"/>
    <property type="project" value="UniProtKB-UniRule"/>
</dbReference>
<keyword evidence="6" id="KW-0547">Nucleotide-binding</keyword>
<comment type="caution">
    <text evidence="9">The sequence shown here is derived from an EMBL/GenBank/DDBJ whole genome shotgun (WGS) entry which is preliminary data.</text>
</comment>
<evidence type="ECO:0000256" key="4">
    <source>
        <dbReference type="ARBA" id="ARBA00023175"/>
    </source>
</evidence>
<dbReference type="InterPro" id="IPR036961">
    <property type="entry name" value="Kinesin_motor_dom_sf"/>
</dbReference>
<keyword evidence="5" id="KW-0206">Cytoskeleton</keyword>
<dbReference type="GO" id="GO:0008017">
    <property type="term" value="F:microtubule binding"/>
    <property type="evidence" value="ECO:0007669"/>
    <property type="project" value="InterPro"/>
</dbReference>
<dbReference type="Pfam" id="PF00225">
    <property type="entry name" value="Kinesin"/>
    <property type="match status" value="1"/>
</dbReference>
<name>A0A418FW25_APHAT</name>